<organism evidence="5 6">
    <name type="scientific">Paracidovorax valerianellae</name>
    <dbReference type="NCBI Taxonomy" id="187868"/>
    <lineage>
        <taxon>Bacteria</taxon>
        <taxon>Pseudomonadati</taxon>
        <taxon>Pseudomonadota</taxon>
        <taxon>Betaproteobacteria</taxon>
        <taxon>Burkholderiales</taxon>
        <taxon>Comamonadaceae</taxon>
        <taxon>Paracidovorax</taxon>
    </lineage>
</organism>
<evidence type="ECO:0000313" key="5">
    <source>
        <dbReference type="EMBL" id="SDE12998.1"/>
    </source>
</evidence>
<evidence type="ECO:0000256" key="3">
    <source>
        <dbReference type="ARBA" id="ARBA00023163"/>
    </source>
</evidence>
<keyword evidence="2 5" id="KW-0238">DNA-binding</keyword>
<feature type="domain" description="HTH araC/xylS-type" evidence="4">
    <location>
        <begin position="122"/>
        <end position="220"/>
    </location>
</feature>
<dbReference type="PANTHER" id="PTHR46796">
    <property type="entry name" value="HTH-TYPE TRANSCRIPTIONAL ACTIVATOR RHAS-RELATED"/>
    <property type="match status" value="1"/>
</dbReference>
<dbReference type="STRING" id="187868.SAMN05192589_112145"/>
<dbReference type="OrthoDB" id="9809338at2"/>
<dbReference type="AlphaFoldDB" id="A0A1G7ADH8"/>
<dbReference type="Proteomes" id="UP000198781">
    <property type="component" value="Unassembled WGS sequence"/>
</dbReference>
<dbReference type="EMBL" id="FMZC01000012">
    <property type="protein sequence ID" value="SDE12998.1"/>
    <property type="molecule type" value="Genomic_DNA"/>
</dbReference>
<accession>A0A1G7ADH8</accession>
<dbReference type="RefSeq" id="WP_092745069.1">
    <property type="nucleotide sequence ID" value="NZ_FMZC01000012.1"/>
</dbReference>
<dbReference type="Pfam" id="PF12833">
    <property type="entry name" value="HTH_18"/>
    <property type="match status" value="1"/>
</dbReference>
<dbReference type="SUPFAM" id="SSF46689">
    <property type="entry name" value="Homeodomain-like"/>
    <property type="match status" value="1"/>
</dbReference>
<gene>
    <name evidence="5" type="ORF">SAMN05192589_112145</name>
</gene>
<reference evidence="5 6" key="1">
    <citation type="submission" date="2016-10" db="EMBL/GenBank/DDBJ databases">
        <authorList>
            <person name="de Groot N.N."/>
        </authorList>
    </citation>
    <scope>NUCLEOTIDE SEQUENCE [LARGE SCALE GENOMIC DNA]</scope>
    <source>
        <strain evidence="5 6">DSM 16619</strain>
    </source>
</reference>
<dbReference type="InterPro" id="IPR009057">
    <property type="entry name" value="Homeodomain-like_sf"/>
</dbReference>
<proteinExistence type="predicted"/>
<protein>
    <submittedName>
        <fullName evidence="5">AraC-type DNA-binding protein</fullName>
    </submittedName>
</protein>
<dbReference type="GO" id="GO:0003700">
    <property type="term" value="F:DNA-binding transcription factor activity"/>
    <property type="evidence" value="ECO:0007669"/>
    <property type="project" value="InterPro"/>
</dbReference>
<name>A0A1G7ADH8_9BURK</name>
<dbReference type="PROSITE" id="PS01124">
    <property type="entry name" value="HTH_ARAC_FAMILY_2"/>
    <property type="match status" value="1"/>
</dbReference>
<evidence type="ECO:0000313" key="6">
    <source>
        <dbReference type="Proteomes" id="UP000198781"/>
    </source>
</evidence>
<dbReference type="Gene3D" id="1.10.10.60">
    <property type="entry name" value="Homeodomain-like"/>
    <property type="match status" value="1"/>
</dbReference>
<dbReference type="GO" id="GO:0043565">
    <property type="term" value="F:sequence-specific DNA binding"/>
    <property type="evidence" value="ECO:0007669"/>
    <property type="project" value="InterPro"/>
</dbReference>
<dbReference type="InterPro" id="IPR050204">
    <property type="entry name" value="AraC_XylS_family_regulators"/>
</dbReference>
<evidence type="ECO:0000256" key="1">
    <source>
        <dbReference type="ARBA" id="ARBA00023015"/>
    </source>
</evidence>
<evidence type="ECO:0000259" key="4">
    <source>
        <dbReference type="PROSITE" id="PS01124"/>
    </source>
</evidence>
<dbReference type="InterPro" id="IPR018060">
    <property type="entry name" value="HTH_AraC"/>
</dbReference>
<keyword evidence="1" id="KW-0805">Transcription regulation</keyword>
<evidence type="ECO:0000256" key="2">
    <source>
        <dbReference type="ARBA" id="ARBA00023125"/>
    </source>
</evidence>
<keyword evidence="6" id="KW-1185">Reference proteome</keyword>
<keyword evidence="3" id="KW-0804">Transcription</keyword>
<sequence length="233" mass="24975">MERLLLPASPDAIWLPPTVLERWQHHSTEPGVTCVLPDGCRDLIVQIDAQGAAHWMVSHLPQQAYGVPGSAGEDWLGFRLHPGVVVNADALLQAVQAIDLTGDPAESAAHVHTALADFTRCDARMQDALAALAHSPTVAAAARSLGVSERTLERLTRTTTGEPPRYWRALARVRRAARALAGDGLPLAAIAADHGYADQAHFGRECLHWLGQTPARLRSSQDLLASVQSSGYG</sequence>
<dbReference type="SMART" id="SM00342">
    <property type="entry name" value="HTH_ARAC"/>
    <property type="match status" value="1"/>
</dbReference>